<evidence type="ECO:0000313" key="1">
    <source>
        <dbReference type="EMBL" id="GAA5506611.1"/>
    </source>
</evidence>
<reference evidence="1 2" key="1">
    <citation type="submission" date="2024-02" db="EMBL/GenBank/DDBJ databases">
        <title>Rhodopirellula caenicola NBRC 110016.</title>
        <authorList>
            <person name="Ichikawa N."/>
            <person name="Katano-Makiyama Y."/>
            <person name="Hidaka K."/>
        </authorList>
    </citation>
    <scope>NUCLEOTIDE SEQUENCE [LARGE SCALE GENOMIC DNA]</scope>
    <source>
        <strain evidence="1 2">NBRC 110016</strain>
    </source>
</reference>
<name>A0ABP9VN49_9BACT</name>
<dbReference type="Pfam" id="PF06945">
    <property type="entry name" value="DUF1289"/>
    <property type="match status" value="1"/>
</dbReference>
<comment type="caution">
    <text evidence="1">The sequence shown here is derived from an EMBL/GenBank/DDBJ whole genome shotgun (WGS) entry which is preliminary data.</text>
</comment>
<sequence>MSDPATSGDGGVKSPCIGTCSLDSSDLCVGCDRSRMEVARWSSASVAEKRTILQRCVQRRQAREQSAQ</sequence>
<keyword evidence="2" id="KW-1185">Reference proteome</keyword>
<dbReference type="Proteomes" id="UP001416858">
    <property type="component" value="Unassembled WGS sequence"/>
</dbReference>
<dbReference type="RefSeq" id="WP_345683534.1">
    <property type="nucleotide sequence ID" value="NZ_BAABRO010000003.1"/>
</dbReference>
<gene>
    <name evidence="1" type="ORF">Rcae01_02064</name>
</gene>
<protein>
    <recommendedName>
        <fullName evidence="3">Fe-S protein</fullName>
    </recommendedName>
</protein>
<dbReference type="PANTHER" id="PTHR35175">
    <property type="entry name" value="DUF1289 DOMAIN-CONTAINING PROTEIN"/>
    <property type="match status" value="1"/>
</dbReference>
<proteinExistence type="predicted"/>
<organism evidence="1 2">
    <name type="scientific">Novipirellula caenicola</name>
    <dbReference type="NCBI Taxonomy" id="1536901"/>
    <lineage>
        <taxon>Bacteria</taxon>
        <taxon>Pseudomonadati</taxon>
        <taxon>Planctomycetota</taxon>
        <taxon>Planctomycetia</taxon>
        <taxon>Pirellulales</taxon>
        <taxon>Pirellulaceae</taxon>
        <taxon>Novipirellula</taxon>
    </lineage>
</organism>
<accession>A0ABP9VN49</accession>
<evidence type="ECO:0000313" key="2">
    <source>
        <dbReference type="Proteomes" id="UP001416858"/>
    </source>
</evidence>
<dbReference type="EMBL" id="BAABRO010000003">
    <property type="protein sequence ID" value="GAA5506611.1"/>
    <property type="molecule type" value="Genomic_DNA"/>
</dbReference>
<evidence type="ECO:0008006" key="3">
    <source>
        <dbReference type="Google" id="ProtNLM"/>
    </source>
</evidence>
<dbReference type="PANTHER" id="PTHR35175:SF2">
    <property type="entry name" value="DUF1289 DOMAIN-CONTAINING PROTEIN"/>
    <property type="match status" value="1"/>
</dbReference>
<dbReference type="InterPro" id="IPR010710">
    <property type="entry name" value="DUF1289"/>
</dbReference>